<keyword evidence="15" id="KW-0472">Membrane</keyword>
<protein>
    <recommendedName>
        <fullName evidence="23">Sialidase-1</fullName>
        <ecNumber evidence="7">3.2.1.18</ecNumber>
    </recommendedName>
    <alternativeName>
        <fullName evidence="25">Lysosomal sialidase</fullName>
    </alternativeName>
    <alternativeName>
        <fullName evidence="24">N-acetyl-alpha-neuraminidase 1</fullName>
    </alternativeName>
</protein>
<keyword evidence="12" id="KW-0378">Hydrolase</keyword>
<evidence type="ECO:0000256" key="26">
    <source>
        <dbReference type="SAM" id="SignalP"/>
    </source>
</evidence>
<dbReference type="PANTHER" id="PTHR10628:SF25">
    <property type="entry name" value="SIALIDASE-1"/>
    <property type="match status" value="1"/>
</dbReference>
<dbReference type="InterPro" id="IPR036278">
    <property type="entry name" value="Sialidase_sf"/>
</dbReference>
<dbReference type="OrthoDB" id="2739686at2759"/>
<feature type="domain" description="Sialidase" evidence="27">
    <location>
        <begin position="74"/>
        <end position="344"/>
    </location>
</feature>
<dbReference type="InterPro" id="IPR026856">
    <property type="entry name" value="Sialidase_fam"/>
</dbReference>
<name>A0A8T0A621_SILME</name>
<keyword evidence="29" id="KW-1185">Reference proteome</keyword>
<comment type="similarity">
    <text evidence="6">Belongs to the glycosyl hydrolase 33 family.</text>
</comment>
<reference evidence="28" key="1">
    <citation type="submission" date="2020-08" db="EMBL/GenBank/DDBJ databases">
        <title>Chromosome-level assembly of Southern catfish (Silurus meridionalis) provides insights into visual adaptation to the nocturnal and benthic lifestyles.</title>
        <authorList>
            <person name="Zhang Y."/>
            <person name="Wang D."/>
            <person name="Peng Z."/>
        </authorList>
    </citation>
    <scope>NUCLEOTIDE SEQUENCE</scope>
    <source>
        <strain evidence="28">SWU-2019-XX</strain>
        <tissue evidence="28">Muscle</tissue>
    </source>
</reference>
<keyword evidence="19" id="KW-0326">Glycosidase</keyword>
<keyword evidence="18" id="KW-0119">Carbohydrate metabolism</keyword>
<dbReference type="GO" id="GO:0043202">
    <property type="term" value="C:lysosomal lumen"/>
    <property type="evidence" value="ECO:0007669"/>
    <property type="project" value="UniProtKB-SubCell"/>
</dbReference>
<dbReference type="SUPFAM" id="SSF50939">
    <property type="entry name" value="Sialidases"/>
    <property type="match status" value="1"/>
</dbReference>
<comment type="catalytic activity">
    <reaction evidence="1">
        <text>Hydrolysis of alpha-(2-&gt;3)-, alpha-(2-&gt;6)-, alpha-(2-&gt;8)- glycosidic linkages of terminal sialic acid residues in oligosaccharides, glycoproteins, glycolipids, colominic acid and synthetic substrates.</text>
        <dbReference type="EC" id="3.2.1.18"/>
    </reaction>
</comment>
<dbReference type="GO" id="GO:0006689">
    <property type="term" value="P:ganglioside catabolic process"/>
    <property type="evidence" value="ECO:0007669"/>
    <property type="project" value="TreeGrafter"/>
</dbReference>
<dbReference type="FunFam" id="2.120.10.10:FF:000003">
    <property type="entry name" value="Neuraminidase 1"/>
    <property type="match status" value="1"/>
</dbReference>
<evidence type="ECO:0000256" key="23">
    <source>
        <dbReference type="ARBA" id="ARBA00040509"/>
    </source>
</evidence>
<evidence type="ECO:0000256" key="12">
    <source>
        <dbReference type="ARBA" id="ARBA00022801"/>
    </source>
</evidence>
<dbReference type="GO" id="GO:0005886">
    <property type="term" value="C:plasma membrane"/>
    <property type="evidence" value="ECO:0007669"/>
    <property type="project" value="UniProtKB-SubCell"/>
</dbReference>
<dbReference type="AlphaFoldDB" id="A0A8T0A621"/>
<keyword evidence="17" id="KW-0458">Lysosome</keyword>
<keyword evidence="11" id="KW-0677">Repeat</keyword>
<dbReference type="Proteomes" id="UP000606274">
    <property type="component" value="Unassembled WGS sequence"/>
</dbReference>
<evidence type="ECO:0000256" key="18">
    <source>
        <dbReference type="ARBA" id="ARBA00023277"/>
    </source>
</evidence>
<keyword evidence="8" id="KW-1003">Cell membrane</keyword>
<accession>A0A8T0A621</accession>
<evidence type="ECO:0000256" key="22">
    <source>
        <dbReference type="ARBA" id="ARBA00038519"/>
    </source>
</evidence>
<dbReference type="InterPro" id="IPR011040">
    <property type="entry name" value="Sialidase"/>
</dbReference>
<evidence type="ECO:0000256" key="25">
    <source>
        <dbReference type="ARBA" id="ARBA00041413"/>
    </source>
</evidence>
<evidence type="ECO:0000256" key="19">
    <source>
        <dbReference type="ARBA" id="ARBA00023295"/>
    </source>
</evidence>
<dbReference type="Gene3D" id="2.120.10.10">
    <property type="match status" value="1"/>
</dbReference>
<evidence type="ECO:0000256" key="5">
    <source>
        <dbReference type="ARBA" id="ARBA00004541"/>
    </source>
</evidence>
<dbReference type="Pfam" id="PF13088">
    <property type="entry name" value="BNR_2"/>
    <property type="match status" value="1"/>
</dbReference>
<dbReference type="GO" id="GO:0005765">
    <property type="term" value="C:lysosomal membrane"/>
    <property type="evidence" value="ECO:0007669"/>
    <property type="project" value="UniProtKB-SubCell"/>
</dbReference>
<evidence type="ECO:0000256" key="6">
    <source>
        <dbReference type="ARBA" id="ARBA00009348"/>
    </source>
</evidence>
<dbReference type="EC" id="3.2.1.18" evidence="7"/>
<evidence type="ECO:0000256" key="4">
    <source>
        <dbReference type="ARBA" id="ARBA00004236"/>
    </source>
</evidence>
<keyword evidence="14" id="KW-0443">Lipid metabolism</keyword>
<dbReference type="CDD" id="cd15482">
    <property type="entry name" value="Sialidase_non-viral"/>
    <property type="match status" value="1"/>
</dbReference>
<evidence type="ECO:0000256" key="21">
    <source>
        <dbReference type="ARBA" id="ARBA00037235"/>
    </source>
</evidence>
<evidence type="ECO:0000256" key="14">
    <source>
        <dbReference type="ARBA" id="ARBA00023098"/>
    </source>
</evidence>
<evidence type="ECO:0000256" key="16">
    <source>
        <dbReference type="ARBA" id="ARBA00023180"/>
    </source>
</evidence>
<keyword evidence="20" id="KW-0968">Cytoplasmic vesicle</keyword>
<evidence type="ECO:0000256" key="17">
    <source>
        <dbReference type="ARBA" id="ARBA00023228"/>
    </source>
</evidence>
<keyword evidence="13" id="KW-0442">Lipid degradation</keyword>
<dbReference type="GO" id="GO:0031410">
    <property type="term" value="C:cytoplasmic vesicle"/>
    <property type="evidence" value="ECO:0007669"/>
    <property type="project" value="UniProtKB-SubCell"/>
</dbReference>
<comment type="subunit">
    <text evidence="22">Interacts with cathepsin A (protective protein), beta-galactosidase and N-acetylgalactosamine-6-sulfate sulfatase in a multienzyme complex.</text>
</comment>
<evidence type="ECO:0000256" key="24">
    <source>
        <dbReference type="ARBA" id="ARBA00041332"/>
    </source>
</evidence>
<feature type="signal peptide" evidence="26">
    <location>
        <begin position="1"/>
        <end position="18"/>
    </location>
</feature>
<evidence type="ECO:0000256" key="20">
    <source>
        <dbReference type="ARBA" id="ARBA00023329"/>
    </source>
</evidence>
<evidence type="ECO:0000256" key="3">
    <source>
        <dbReference type="ARBA" id="ARBA00004227"/>
    </source>
</evidence>
<evidence type="ECO:0000256" key="2">
    <source>
        <dbReference type="ARBA" id="ARBA00004207"/>
    </source>
</evidence>
<comment type="subcellular location">
    <subcellularLocation>
        <location evidence="4">Cell membrane</location>
    </subcellularLocation>
    <subcellularLocation>
        <location evidence="5">Cytoplasmic vesicle</location>
    </subcellularLocation>
    <subcellularLocation>
        <location evidence="3">Lysosome lumen</location>
    </subcellularLocation>
    <subcellularLocation>
        <location evidence="2">Lysosome membrane</location>
        <topology evidence="2">Peripheral membrane protein</topology>
        <orientation evidence="2">Lumenal side</orientation>
    </subcellularLocation>
</comment>
<evidence type="ECO:0000256" key="8">
    <source>
        <dbReference type="ARBA" id="ARBA00022475"/>
    </source>
</evidence>
<evidence type="ECO:0000256" key="11">
    <source>
        <dbReference type="ARBA" id="ARBA00022737"/>
    </source>
</evidence>
<evidence type="ECO:0000259" key="27">
    <source>
        <dbReference type="Pfam" id="PF13088"/>
    </source>
</evidence>
<sequence length="382" mass="42272">MGLFPYLGLIWMFLQASALQSEMRIKPLIYDEQLLWVSEGPGEVSTYRIPLLTFTPRGSLLAFTEARKTSWCDIGAKFIAMKRSENRGATWSPTSFIVDDGSLADGLNLGSVVVDQQTDSVMLIYTLCFHQYQCSPSSTMLVESLDDGLSWSTPRNLSVQLGVKSFAPGPGFGIQKRLSPAAGRLVVCGHGTIEGDGVFCILSDDHGRTWRNGGSLKSIPYNQPKLSQDFNPDECQPVELQDGSIMINIRNQNNYHCHCRMVVRSLDGGETLPIEELRFDQTLVDPVVAAGALQKDNVLFFSNPANSQSRVNLTLRWSLTNGTTWENDSVQIWAGPSCYSSMTSLVGNAVEDKKYIYVIYEKGHKNCVETISVAKIQLYGGR</sequence>
<evidence type="ECO:0000256" key="13">
    <source>
        <dbReference type="ARBA" id="ARBA00022963"/>
    </source>
</evidence>
<comment type="function">
    <text evidence="21">Catalyzes the removal of sialic acid (N-acetylneuraminic acid) moieties from glycoproteins and glycolipids. To be active, it is strictly dependent on its presence in the multienzyme complex. Appears to have a preference for alpha 2-3 and alpha 2-6 sialyl linkage.</text>
</comment>
<evidence type="ECO:0000256" key="15">
    <source>
        <dbReference type="ARBA" id="ARBA00023136"/>
    </source>
</evidence>
<dbReference type="PANTHER" id="PTHR10628">
    <property type="entry name" value="SIALIDASE"/>
    <property type="match status" value="1"/>
</dbReference>
<keyword evidence="9" id="KW-0597">Phosphoprotein</keyword>
<dbReference type="GO" id="GO:0004308">
    <property type="term" value="F:exo-alpha-sialidase activity"/>
    <property type="evidence" value="ECO:0007669"/>
    <property type="project" value="UniProtKB-EC"/>
</dbReference>
<evidence type="ECO:0000256" key="1">
    <source>
        <dbReference type="ARBA" id="ARBA00000427"/>
    </source>
</evidence>
<evidence type="ECO:0000256" key="9">
    <source>
        <dbReference type="ARBA" id="ARBA00022553"/>
    </source>
</evidence>
<evidence type="ECO:0000313" key="29">
    <source>
        <dbReference type="Proteomes" id="UP000606274"/>
    </source>
</evidence>
<evidence type="ECO:0000256" key="10">
    <source>
        <dbReference type="ARBA" id="ARBA00022729"/>
    </source>
</evidence>
<keyword evidence="10 26" id="KW-0732">Signal</keyword>
<comment type="caution">
    <text evidence="28">The sequence shown here is derived from an EMBL/GenBank/DDBJ whole genome shotgun (WGS) entry which is preliminary data.</text>
</comment>
<evidence type="ECO:0000313" key="28">
    <source>
        <dbReference type="EMBL" id="KAF7686357.1"/>
    </source>
</evidence>
<feature type="chain" id="PRO_5035808998" description="Sialidase-1" evidence="26">
    <location>
        <begin position="19"/>
        <end position="382"/>
    </location>
</feature>
<keyword evidence="16" id="KW-0325">Glycoprotein</keyword>
<organism evidence="28 29">
    <name type="scientific">Silurus meridionalis</name>
    <name type="common">Southern catfish</name>
    <name type="synonym">Silurus soldatovi meridionalis</name>
    <dbReference type="NCBI Taxonomy" id="175797"/>
    <lineage>
        <taxon>Eukaryota</taxon>
        <taxon>Metazoa</taxon>
        <taxon>Chordata</taxon>
        <taxon>Craniata</taxon>
        <taxon>Vertebrata</taxon>
        <taxon>Euteleostomi</taxon>
        <taxon>Actinopterygii</taxon>
        <taxon>Neopterygii</taxon>
        <taxon>Teleostei</taxon>
        <taxon>Ostariophysi</taxon>
        <taxon>Siluriformes</taxon>
        <taxon>Siluridae</taxon>
        <taxon>Silurus</taxon>
    </lineage>
</organism>
<dbReference type="GO" id="GO:0009313">
    <property type="term" value="P:oligosaccharide catabolic process"/>
    <property type="evidence" value="ECO:0007669"/>
    <property type="project" value="TreeGrafter"/>
</dbReference>
<proteinExistence type="inferred from homology"/>
<evidence type="ECO:0000256" key="7">
    <source>
        <dbReference type="ARBA" id="ARBA00012733"/>
    </source>
</evidence>
<gene>
    <name evidence="28" type="ORF">HF521_015719</name>
</gene>
<dbReference type="EMBL" id="JABFDY010000029">
    <property type="protein sequence ID" value="KAF7686357.1"/>
    <property type="molecule type" value="Genomic_DNA"/>
</dbReference>